<dbReference type="PANTHER" id="PTHR11183">
    <property type="entry name" value="GLYCOGENIN SUBFAMILY MEMBER"/>
    <property type="match status" value="1"/>
</dbReference>
<evidence type="ECO:0000313" key="2">
    <source>
        <dbReference type="Proteomes" id="UP000073492"/>
    </source>
</evidence>
<dbReference type="Gene3D" id="3.90.550.10">
    <property type="entry name" value="Spore Coat Polysaccharide Biosynthesis Protein SpsA, Chain A"/>
    <property type="match status" value="1"/>
</dbReference>
<organism evidence="1 2">
    <name type="scientific">Pseudocercospora musae</name>
    <dbReference type="NCBI Taxonomy" id="113226"/>
    <lineage>
        <taxon>Eukaryota</taxon>
        <taxon>Fungi</taxon>
        <taxon>Dikarya</taxon>
        <taxon>Ascomycota</taxon>
        <taxon>Pezizomycotina</taxon>
        <taxon>Dothideomycetes</taxon>
        <taxon>Dothideomycetidae</taxon>
        <taxon>Mycosphaerellales</taxon>
        <taxon>Mycosphaerellaceae</taxon>
        <taxon>Pseudocercospora</taxon>
    </lineage>
</organism>
<gene>
    <name evidence="1" type="ORF">AC579_4813</name>
</gene>
<dbReference type="Proteomes" id="UP000073492">
    <property type="component" value="Unassembled WGS sequence"/>
</dbReference>
<evidence type="ECO:0000313" key="1">
    <source>
        <dbReference type="EMBL" id="KXT14477.1"/>
    </source>
</evidence>
<name>A0A139II44_9PEZI</name>
<dbReference type="AlphaFoldDB" id="A0A139II44"/>
<evidence type="ECO:0008006" key="3">
    <source>
        <dbReference type="Google" id="ProtNLM"/>
    </source>
</evidence>
<dbReference type="SUPFAM" id="SSF53448">
    <property type="entry name" value="Nucleotide-diphospho-sugar transferases"/>
    <property type="match status" value="1"/>
</dbReference>
<dbReference type="STRING" id="113226.A0A139II44"/>
<keyword evidence="2" id="KW-1185">Reference proteome</keyword>
<sequence length="337" mass="38666">MKSALRHPLFVLSAFCTVFYLYFHYAASSIEPEALQNGKYAFATFLSTRVSNESDDDPYFTATRVLAYQLLHQPETRTRRTTPLLVLAPPHVPDNKRKALRDEGVTIVPVDLLTLKNWCPDPSEKRWIDQFTKLRLWSLTQYDRILYLDNDMLLTHPLDDIWNEAVVSTPRRTNFHAETHVHDPNIPQEYVLAGGADNEGPGAVRPTPLLMNSRLNAGLMVIKPDRGLFKHYISILEVGGKDGASLFDTSFMEMGLLNYAHRPDGPMPWAALPSGRYCNNWPQLRDVEDGSAALHDKFWDPANKAWIERELVEMWFRVQGRMEGFWQARREGKKPRG</sequence>
<dbReference type="OrthoDB" id="2017497at2759"/>
<protein>
    <recommendedName>
        <fullName evidence="3">Glycosyltransferase family 8 protein</fullName>
    </recommendedName>
</protein>
<dbReference type="InterPro" id="IPR029044">
    <property type="entry name" value="Nucleotide-diphossugar_trans"/>
</dbReference>
<comment type="caution">
    <text evidence="1">The sequence shown here is derived from an EMBL/GenBank/DDBJ whole genome shotgun (WGS) entry which is preliminary data.</text>
</comment>
<reference evidence="1 2" key="1">
    <citation type="submission" date="2015-07" db="EMBL/GenBank/DDBJ databases">
        <title>Comparative genomics of the Sigatoka disease complex on banana suggests a link between parallel evolutionary changes in Pseudocercospora fijiensis and Pseudocercospora eumusae and increased virulence on the banana host.</title>
        <authorList>
            <person name="Chang T.-C."/>
            <person name="Salvucci A."/>
            <person name="Crous P.W."/>
            <person name="Stergiopoulos I."/>
        </authorList>
    </citation>
    <scope>NUCLEOTIDE SEQUENCE [LARGE SCALE GENOMIC DNA]</scope>
    <source>
        <strain evidence="1 2">CBS 116634</strain>
    </source>
</reference>
<proteinExistence type="predicted"/>
<dbReference type="InterPro" id="IPR050587">
    <property type="entry name" value="GNT1/Glycosyltrans_8"/>
</dbReference>
<dbReference type="EMBL" id="LFZO01000082">
    <property type="protein sequence ID" value="KXT14477.1"/>
    <property type="molecule type" value="Genomic_DNA"/>
</dbReference>
<accession>A0A139II44</accession>